<evidence type="ECO:0000313" key="2">
    <source>
        <dbReference type="EMBL" id="KAK0495645.1"/>
    </source>
</evidence>
<gene>
    <name evidence="2" type="ORF">EDD18DRAFT_1054072</name>
</gene>
<dbReference type="InterPro" id="IPR048661">
    <property type="entry name" value="CPL1-like"/>
</dbReference>
<feature type="domain" description="Protein CPL1-like" evidence="1">
    <location>
        <begin position="77"/>
        <end position="144"/>
    </location>
</feature>
<proteinExistence type="predicted"/>
<evidence type="ECO:0000259" key="1">
    <source>
        <dbReference type="Pfam" id="PF21671"/>
    </source>
</evidence>
<protein>
    <recommendedName>
        <fullName evidence="1">Protein CPL1-like domain-containing protein</fullName>
    </recommendedName>
</protein>
<name>A0AA39UWB8_9AGAR</name>
<sequence length="147" mass="15731">PAHSHRVCNNRNPCHWDCDSPYIQRGDQCVCPPPKTECNGQCGVFPPPVTTLMEAQATCKIGQSVCGVPSPKGKYDYECMNTSSASDSCGGCTVPHPFDSAQPPHGIDCNTIPYSMAGSCRAGRCVIDRCYTGYQPSQDPPSCVKAV</sequence>
<comment type="caution">
    <text evidence="2">The sequence shown here is derived from an EMBL/GenBank/DDBJ whole genome shotgun (WGS) entry which is preliminary data.</text>
</comment>
<accession>A0AA39UWB8</accession>
<dbReference type="Proteomes" id="UP001175228">
    <property type="component" value="Unassembled WGS sequence"/>
</dbReference>
<dbReference type="EMBL" id="JAUEPU010000017">
    <property type="protein sequence ID" value="KAK0495645.1"/>
    <property type="molecule type" value="Genomic_DNA"/>
</dbReference>
<feature type="non-terminal residue" evidence="2">
    <location>
        <position position="147"/>
    </location>
</feature>
<keyword evidence="3" id="KW-1185">Reference proteome</keyword>
<dbReference type="AlphaFoldDB" id="A0AA39UWB8"/>
<reference evidence="2" key="1">
    <citation type="submission" date="2023-06" db="EMBL/GenBank/DDBJ databases">
        <authorList>
            <consortium name="Lawrence Berkeley National Laboratory"/>
            <person name="Ahrendt S."/>
            <person name="Sahu N."/>
            <person name="Indic B."/>
            <person name="Wong-Bajracharya J."/>
            <person name="Merenyi Z."/>
            <person name="Ke H.-M."/>
            <person name="Monk M."/>
            <person name="Kocsube S."/>
            <person name="Drula E."/>
            <person name="Lipzen A."/>
            <person name="Balint B."/>
            <person name="Henrissat B."/>
            <person name="Andreopoulos B."/>
            <person name="Martin F.M."/>
            <person name="Harder C.B."/>
            <person name="Rigling D."/>
            <person name="Ford K.L."/>
            <person name="Foster G.D."/>
            <person name="Pangilinan J."/>
            <person name="Papanicolaou A."/>
            <person name="Barry K."/>
            <person name="LaButti K."/>
            <person name="Viragh M."/>
            <person name="Koriabine M."/>
            <person name="Yan M."/>
            <person name="Riley R."/>
            <person name="Champramary S."/>
            <person name="Plett K.L."/>
            <person name="Tsai I.J."/>
            <person name="Slot J."/>
            <person name="Sipos G."/>
            <person name="Plett J."/>
            <person name="Nagy L.G."/>
            <person name="Grigoriev I.V."/>
        </authorList>
    </citation>
    <scope>NUCLEOTIDE SEQUENCE</scope>
    <source>
        <strain evidence="2">HWK02</strain>
    </source>
</reference>
<evidence type="ECO:0000313" key="3">
    <source>
        <dbReference type="Proteomes" id="UP001175228"/>
    </source>
</evidence>
<dbReference type="Pfam" id="PF21671">
    <property type="entry name" value="CPL1-like"/>
    <property type="match status" value="1"/>
</dbReference>
<feature type="non-terminal residue" evidence="2">
    <location>
        <position position="1"/>
    </location>
</feature>
<organism evidence="2 3">
    <name type="scientific">Armillaria luteobubalina</name>
    <dbReference type="NCBI Taxonomy" id="153913"/>
    <lineage>
        <taxon>Eukaryota</taxon>
        <taxon>Fungi</taxon>
        <taxon>Dikarya</taxon>
        <taxon>Basidiomycota</taxon>
        <taxon>Agaricomycotina</taxon>
        <taxon>Agaricomycetes</taxon>
        <taxon>Agaricomycetidae</taxon>
        <taxon>Agaricales</taxon>
        <taxon>Marasmiineae</taxon>
        <taxon>Physalacriaceae</taxon>
        <taxon>Armillaria</taxon>
    </lineage>
</organism>